<proteinExistence type="predicted"/>
<name>A0A512ALX9_9SPHN</name>
<dbReference type="RefSeq" id="WP_147160023.1">
    <property type="nucleotide sequence ID" value="NZ_BJYR01000016.1"/>
</dbReference>
<accession>A0A512ALX9</accession>
<comment type="caution">
    <text evidence="1">The sequence shown here is derived from an EMBL/GenBank/DDBJ whole genome shotgun (WGS) entry which is preliminary data.</text>
</comment>
<reference evidence="1 2" key="1">
    <citation type="submission" date="2019-07" db="EMBL/GenBank/DDBJ databases">
        <title>Whole genome shotgun sequence of Novosphingobium sediminis NBRC 106119.</title>
        <authorList>
            <person name="Hosoyama A."/>
            <person name="Uohara A."/>
            <person name="Ohji S."/>
            <person name="Ichikawa N."/>
        </authorList>
    </citation>
    <scope>NUCLEOTIDE SEQUENCE [LARGE SCALE GENOMIC DNA]</scope>
    <source>
        <strain evidence="1 2">NBRC 106119</strain>
    </source>
</reference>
<dbReference type="OrthoDB" id="7867624at2"/>
<gene>
    <name evidence="1" type="ORF">NSE01_25300</name>
</gene>
<evidence type="ECO:0000313" key="1">
    <source>
        <dbReference type="EMBL" id="GEO00698.1"/>
    </source>
</evidence>
<evidence type="ECO:0000313" key="2">
    <source>
        <dbReference type="Proteomes" id="UP000321464"/>
    </source>
</evidence>
<dbReference type="EMBL" id="BJYR01000016">
    <property type="protein sequence ID" value="GEO00698.1"/>
    <property type="molecule type" value="Genomic_DNA"/>
</dbReference>
<dbReference type="AlphaFoldDB" id="A0A512ALX9"/>
<sequence length="103" mass="11582">MLWNIIDRRTRPYRWREVNAIVEAVEHDNSCVDADQAPESDPSLTVDYEALEAVSVQEAVAWANEKLCPVTLYLYDLGGGFATSEHFDLVEKRFPADGHKDGG</sequence>
<dbReference type="Proteomes" id="UP000321464">
    <property type="component" value="Unassembled WGS sequence"/>
</dbReference>
<protein>
    <submittedName>
        <fullName evidence="1">Uncharacterized protein</fullName>
    </submittedName>
</protein>
<keyword evidence="2" id="KW-1185">Reference proteome</keyword>
<organism evidence="1 2">
    <name type="scientific">Novosphingobium sediminis</name>
    <dbReference type="NCBI Taxonomy" id="707214"/>
    <lineage>
        <taxon>Bacteria</taxon>
        <taxon>Pseudomonadati</taxon>
        <taxon>Pseudomonadota</taxon>
        <taxon>Alphaproteobacteria</taxon>
        <taxon>Sphingomonadales</taxon>
        <taxon>Sphingomonadaceae</taxon>
        <taxon>Novosphingobium</taxon>
    </lineage>
</organism>